<dbReference type="GeneID" id="118267481"/>
<keyword evidence="1 2" id="KW-0694">RNA-binding</keyword>
<protein>
    <submittedName>
        <fullName evidence="6">THO complex subunit 4-like</fullName>
    </submittedName>
</protein>
<organism evidence="5 6">
    <name type="scientific">Spodoptera frugiperda</name>
    <name type="common">Fall armyworm</name>
    <dbReference type="NCBI Taxonomy" id="7108"/>
    <lineage>
        <taxon>Eukaryota</taxon>
        <taxon>Metazoa</taxon>
        <taxon>Ecdysozoa</taxon>
        <taxon>Arthropoda</taxon>
        <taxon>Hexapoda</taxon>
        <taxon>Insecta</taxon>
        <taxon>Pterygota</taxon>
        <taxon>Neoptera</taxon>
        <taxon>Endopterygota</taxon>
        <taxon>Lepidoptera</taxon>
        <taxon>Glossata</taxon>
        <taxon>Ditrysia</taxon>
        <taxon>Noctuoidea</taxon>
        <taxon>Noctuidae</taxon>
        <taxon>Amphipyrinae</taxon>
        <taxon>Spodoptera</taxon>
    </lineage>
</organism>
<feature type="domain" description="RRM" evidence="4">
    <location>
        <begin position="178"/>
        <end position="255"/>
    </location>
</feature>
<dbReference type="RefSeq" id="XP_035437398.2">
    <property type="nucleotide sequence ID" value="XM_035581505.2"/>
</dbReference>
<dbReference type="PROSITE" id="PS50102">
    <property type="entry name" value="RRM"/>
    <property type="match status" value="2"/>
</dbReference>
<dbReference type="InterPro" id="IPR035979">
    <property type="entry name" value="RBD_domain_sf"/>
</dbReference>
<dbReference type="InterPro" id="IPR000504">
    <property type="entry name" value="RRM_dom"/>
</dbReference>
<dbReference type="Proteomes" id="UP000829999">
    <property type="component" value="Chromosome 6"/>
</dbReference>
<evidence type="ECO:0000313" key="5">
    <source>
        <dbReference type="Proteomes" id="UP000829999"/>
    </source>
</evidence>
<evidence type="ECO:0000256" key="2">
    <source>
        <dbReference type="PROSITE-ProRule" id="PRU00176"/>
    </source>
</evidence>
<dbReference type="GO" id="GO:0006406">
    <property type="term" value="P:mRNA export from nucleus"/>
    <property type="evidence" value="ECO:0007669"/>
    <property type="project" value="TreeGrafter"/>
</dbReference>
<evidence type="ECO:0000313" key="6">
    <source>
        <dbReference type="RefSeq" id="XP_035437398.2"/>
    </source>
</evidence>
<dbReference type="AlphaFoldDB" id="A0A9R0D226"/>
<dbReference type="GO" id="GO:0005634">
    <property type="term" value="C:nucleus"/>
    <property type="evidence" value="ECO:0007669"/>
    <property type="project" value="TreeGrafter"/>
</dbReference>
<dbReference type="OrthoDB" id="1049195at2759"/>
<evidence type="ECO:0000256" key="3">
    <source>
        <dbReference type="SAM" id="MobiDB-lite"/>
    </source>
</evidence>
<dbReference type="Pfam" id="PF00076">
    <property type="entry name" value="RRM_1"/>
    <property type="match status" value="2"/>
</dbReference>
<keyword evidence="5" id="KW-1185">Reference proteome</keyword>
<accession>A0A9R0D226</accession>
<dbReference type="GO" id="GO:0003729">
    <property type="term" value="F:mRNA binding"/>
    <property type="evidence" value="ECO:0007669"/>
    <property type="project" value="TreeGrafter"/>
</dbReference>
<dbReference type="InterPro" id="IPR012677">
    <property type="entry name" value="Nucleotide-bd_a/b_plait_sf"/>
</dbReference>
<dbReference type="InterPro" id="IPR051229">
    <property type="entry name" value="ALYREF_mRNA_export"/>
</dbReference>
<sequence>MVNQISMGRGAGRKFNTSKIPGGGCGKADSGVVRTILRGKQRGVISKSARLAAKKETHINAVPTECVATIPTKLLVSNLDIRVSGFDIQELFSEFGTIMGIKLNDDTTQRSTRTAEVTFERHADALKAYDEYNGRTLDERPMEISFENPNIQTEETNDENECGGGEPAGEDISIVDVTKLHILNLDNKVTDSDIKELFSEFNSFISAAVNYDETGRSLGTAEVVYQMKADALKAYDEYHMRTLDGRTMFIEISEMTNFDLGKSRGYNGGGFDLHKLSTVIASGEK</sequence>
<dbReference type="Gene3D" id="3.30.70.330">
    <property type="match status" value="2"/>
</dbReference>
<dbReference type="PANTHER" id="PTHR19965">
    <property type="entry name" value="RNA AND EXPORT FACTOR BINDING PROTEIN"/>
    <property type="match status" value="1"/>
</dbReference>
<evidence type="ECO:0000259" key="4">
    <source>
        <dbReference type="PROSITE" id="PS50102"/>
    </source>
</evidence>
<dbReference type="PANTHER" id="PTHR19965:SF82">
    <property type="entry name" value="THO COMPLEX SUBUNIT 4"/>
    <property type="match status" value="1"/>
</dbReference>
<dbReference type="SMART" id="SM00360">
    <property type="entry name" value="RRM"/>
    <property type="match status" value="2"/>
</dbReference>
<feature type="region of interest" description="Disordered" evidence="3">
    <location>
        <begin position="1"/>
        <end position="23"/>
    </location>
</feature>
<evidence type="ECO:0000256" key="1">
    <source>
        <dbReference type="ARBA" id="ARBA00022884"/>
    </source>
</evidence>
<name>A0A9R0D226_SPOFR</name>
<proteinExistence type="predicted"/>
<feature type="domain" description="RRM" evidence="4">
    <location>
        <begin position="72"/>
        <end position="149"/>
    </location>
</feature>
<gene>
    <name evidence="6" type="primary">LOC118267481</name>
</gene>
<reference evidence="6" key="1">
    <citation type="submission" date="2025-08" db="UniProtKB">
        <authorList>
            <consortium name="RefSeq"/>
        </authorList>
    </citation>
    <scope>IDENTIFICATION</scope>
    <source>
        <tissue evidence="6">Whole larval tissue</tissue>
    </source>
</reference>
<dbReference type="SUPFAM" id="SSF54928">
    <property type="entry name" value="RNA-binding domain, RBD"/>
    <property type="match status" value="2"/>
</dbReference>